<evidence type="ECO:0000313" key="1">
    <source>
        <dbReference type="EMBL" id="MBF4437012.1"/>
    </source>
</evidence>
<evidence type="ECO:0000313" key="2">
    <source>
        <dbReference type="Proteomes" id="UP000786185"/>
    </source>
</evidence>
<dbReference type="AlphaFoldDB" id="A0AAW4BKN7"/>
<comment type="caution">
    <text evidence="1">The sequence shown here is derived from an EMBL/GenBank/DDBJ whole genome shotgun (WGS) entry which is preliminary data.</text>
</comment>
<accession>A0AAW4BKN7</accession>
<reference evidence="1" key="1">
    <citation type="journal article" date="2021" name="PeerJ">
        <title>Analysis of 44 Vibrio anguillarum genomes reveals high genetic diversity.</title>
        <authorList>
            <person name="Hansen M.J."/>
            <person name="Dalsgaard I."/>
        </authorList>
    </citation>
    <scope>NUCLEOTIDE SEQUENCE</scope>
    <source>
        <strain evidence="1">850617-1/1</strain>
    </source>
</reference>
<sequence length="63" mass="6981">ESNHPNYKVKILCGTPDNVCDEGTFKYSGSKLDKIKPDDIASYFGDNIDLINGETMVKVAQNE</sequence>
<gene>
    <name evidence="1" type="ORF">ERJ77_21495</name>
</gene>
<dbReference type="EMBL" id="SCLC01000543">
    <property type="protein sequence ID" value="MBF4437012.1"/>
    <property type="molecule type" value="Genomic_DNA"/>
</dbReference>
<name>A0AAW4BKN7_VIBAN</name>
<organism evidence="1 2">
    <name type="scientific">Vibrio anguillarum</name>
    <name type="common">Listonella anguillarum</name>
    <dbReference type="NCBI Taxonomy" id="55601"/>
    <lineage>
        <taxon>Bacteria</taxon>
        <taxon>Pseudomonadati</taxon>
        <taxon>Pseudomonadota</taxon>
        <taxon>Gammaproteobacteria</taxon>
        <taxon>Vibrionales</taxon>
        <taxon>Vibrionaceae</taxon>
        <taxon>Vibrio</taxon>
    </lineage>
</organism>
<dbReference type="Proteomes" id="UP000786185">
    <property type="component" value="Unassembled WGS sequence"/>
</dbReference>
<proteinExistence type="predicted"/>
<protein>
    <submittedName>
        <fullName evidence="1">Uncharacterized protein</fullName>
    </submittedName>
</protein>
<feature type="non-terminal residue" evidence="1">
    <location>
        <position position="1"/>
    </location>
</feature>